<dbReference type="CDD" id="cd14948">
    <property type="entry name" value="BACON"/>
    <property type="match status" value="1"/>
</dbReference>
<dbReference type="InterPro" id="IPR024361">
    <property type="entry name" value="BACON"/>
</dbReference>
<dbReference type="InterPro" id="IPR028994">
    <property type="entry name" value="Integrin_alpha_N"/>
</dbReference>
<dbReference type="Proteomes" id="UP000324974">
    <property type="component" value="Chromosome"/>
</dbReference>
<dbReference type="Pfam" id="PF13004">
    <property type="entry name" value="BACON"/>
    <property type="match status" value="1"/>
</dbReference>
<dbReference type="RefSeq" id="WP_149113985.1">
    <property type="nucleotide sequence ID" value="NZ_CP042425.1"/>
</dbReference>
<name>A0A5C1AM18_9BACT</name>
<evidence type="ECO:0000256" key="1">
    <source>
        <dbReference type="ARBA" id="ARBA00022729"/>
    </source>
</evidence>
<evidence type="ECO:0000256" key="2">
    <source>
        <dbReference type="ARBA" id="ARBA00022737"/>
    </source>
</evidence>
<dbReference type="Pfam" id="PF01839">
    <property type="entry name" value="FG-GAP"/>
    <property type="match status" value="1"/>
</dbReference>
<keyword evidence="7" id="KW-1185">Reference proteome</keyword>
<feature type="domain" description="Calx-beta" evidence="4">
    <location>
        <begin position="1044"/>
        <end position="1151"/>
    </location>
</feature>
<dbReference type="GO" id="GO:0016020">
    <property type="term" value="C:membrane"/>
    <property type="evidence" value="ECO:0007669"/>
    <property type="project" value="InterPro"/>
</dbReference>
<feature type="domain" description="BACON" evidence="5">
    <location>
        <begin position="67"/>
        <end position="118"/>
    </location>
</feature>
<proteinExistence type="predicted"/>
<dbReference type="InterPro" id="IPR038081">
    <property type="entry name" value="CalX-like_sf"/>
</dbReference>
<dbReference type="SUPFAM" id="SSF63829">
    <property type="entry name" value="Calcium-dependent phosphotriesterase"/>
    <property type="match status" value="2"/>
</dbReference>
<dbReference type="KEGG" id="lrs:PX52LOC_06691"/>
<evidence type="ECO:0000313" key="6">
    <source>
        <dbReference type="EMBL" id="QEL19615.1"/>
    </source>
</evidence>
<accession>A0A5C1AM18</accession>
<keyword evidence="3" id="KW-0106">Calcium</keyword>
<dbReference type="SUPFAM" id="SSF101898">
    <property type="entry name" value="NHL repeat"/>
    <property type="match status" value="1"/>
</dbReference>
<feature type="domain" description="Calx-beta" evidence="4">
    <location>
        <begin position="819"/>
        <end position="926"/>
    </location>
</feature>
<dbReference type="Gene3D" id="2.60.40.10">
    <property type="entry name" value="Immunoglobulins"/>
    <property type="match status" value="1"/>
</dbReference>
<reference evidence="7" key="1">
    <citation type="submission" date="2019-08" db="EMBL/GenBank/DDBJ databases">
        <title>Limnoglobus roseus gen. nov., sp. nov., a novel freshwater planctomycete with a giant genome from the family Gemmataceae.</title>
        <authorList>
            <person name="Kulichevskaya I.S."/>
            <person name="Naumoff D.G."/>
            <person name="Miroshnikov K."/>
            <person name="Ivanova A."/>
            <person name="Philippov D.A."/>
            <person name="Hakobyan A."/>
            <person name="Rijpstra I.C."/>
            <person name="Sinninghe Damste J.S."/>
            <person name="Liesack W."/>
            <person name="Dedysh S.N."/>
        </authorList>
    </citation>
    <scope>NUCLEOTIDE SEQUENCE [LARGE SCALE GENOMIC DNA]</scope>
    <source>
        <strain evidence="7">PX52</strain>
    </source>
</reference>
<dbReference type="EMBL" id="CP042425">
    <property type="protein sequence ID" value="QEL19615.1"/>
    <property type="molecule type" value="Genomic_DNA"/>
</dbReference>
<protein>
    <submittedName>
        <fullName evidence="6">Beta-propeller repeat protein</fullName>
    </submittedName>
</protein>
<dbReference type="InterPro" id="IPR003644">
    <property type="entry name" value="Calx_beta"/>
</dbReference>
<dbReference type="SUPFAM" id="SSF117074">
    <property type="entry name" value="Hypothetical protein PA1324"/>
    <property type="match status" value="1"/>
</dbReference>
<dbReference type="GO" id="GO:0007154">
    <property type="term" value="P:cell communication"/>
    <property type="evidence" value="ECO:0007669"/>
    <property type="project" value="InterPro"/>
</dbReference>
<feature type="domain" description="Calx-beta" evidence="4">
    <location>
        <begin position="932"/>
        <end position="1024"/>
    </location>
</feature>
<dbReference type="InterPro" id="IPR011042">
    <property type="entry name" value="6-blade_b-propeller_TolB-like"/>
</dbReference>
<dbReference type="Gene3D" id="2.60.40.2030">
    <property type="match status" value="3"/>
</dbReference>
<keyword evidence="1" id="KW-0732">Signal</keyword>
<dbReference type="Pfam" id="PF03160">
    <property type="entry name" value="Calx-beta"/>
    <property type="match status" value="3"/>
</dbReference>
<dbReference type="Gene3D" id="2.120.10.30">
    <property type="entry name" value="TolB, C-terminal domain"/>
    <property type="match status" value="1"/>
</dbReference>
<dbReference type="InterPro" id="IPR013783">
    <property type="entry name" value="Ig-like_fold"/>
</dbReference>
<organism evidence="6 7">
    <name type="scientific">Limnoglobus roseus</name>
    <dbReference type="NCBI Taxonomy" id="2598579"/>
    <lineage>
        <taxon>Bacteria</taxon>
        <taxon>Pseudomonadati</taxon>
        <taxon>Planctomycetota</taxon>
        <taxon>Planctomycetia</taxon>
        <taxon>Gemmatales</taxon>
        <taxon>Gemmataceae</taxon>
        <taxon>Limnoglobus</taxon>
    </lineage>
</organism>
<dbReference type="OrthoDB" id="282736at2"/>
<keyword evidence="2" id="KW-0677">Repeat</keyword>
<dbReference type="Gene3D" id="2.40.10.500">
    <property type="match status" value="2"/>
</dbReference>
<evidence type="ECO:0000313" key="7">
    <source>
        <dbReference type="Proteomes" id="UP000324974"/>
    </source>
</evidence>
<dbReference type="SUPFAM" id="SSF141072">
    <property type="entry name" value="CalX-like"/>
    <property type="match status" value="3"/>
</dbReference>
<dbReference type="SUPFAM" id="SSF69318">
    <property type="entry name" value="Integrin alpha N-terminal domain"/>
    <property type="match status" value="1"/>
</dbReference>
<evidence type="ECO:0000256" key="3">
    <source>
        <dbReference type="ARBA" id="ARBA00022837"/>
    </source>
</evidence>
<sequence>MRPTFSVWLARLWNPARRPIRPQLPVRPILGLVSLEDRSLPATLGMATLFEGPTAGSDGTLVQASGAWTASTTEPWITVTTATGTGDGLAKFSFTANAGATRTGTVTVAGQTLTVTQAGTGYVAAGESRAIVDRVFSGPKSVAADGAGNVYVTDSGLKKYTATTGVTAPVAATIQYPYAVTVDGAGNVYAVDSNADKVKKYNPTTDVVTDLFTVPAVQTPIAADAAGNVYYYDSAATAIKKYSTAGVTSTVVSDLTGNVGALQVDAAGNVYYTMVVDSGYDLNSPFKYDAATQTSTALLPIDKAPWVLPDNLMVDAGGNVYVVQDDYTAYDLLKIAPGGQVSTVVSQFGQYLDTYLSGGAIYTLDSPAQSVVRYNLADGTTRTLVAGGYDRFGNLNGLVADATGKLYYNANYGFKRYDPTGAATQITFDGTGQYASLDAAGNVYFVTYDSATDANKVQKFDPLLDQIETVYTSPAGFYIDALDVDAAGNLYYAENGSVGGVATGALRKYDATAKTATDLVSIFTLSDIAVDALGNVYYVDETTDKVREYVKATGTSVDLITGVTSSGGVEVDGSGNVFVTTSGTIKMYSPATGAVTTRASGLTSPTFLTADGAGNLYVAESSPSRISILPRAFVDTSAVNTSTAAGTVTLTDRVVGGPGLTGVLSPLSNSPWLTVDSVTSSKVNLSYTEHTGAADRTGTVTIFGKSISVTQVVPPQPTVSAATVTNVTGQGATLGGTVTATGTSSITERGVLYAPTATNANPMLNGTGVVKVADAATTVGTFTAAVAGLSSGVGYSFVAYATNANGTTYTAVSAFTTLVTVQFAAATQTVAETSPGTFTVTVNLSGAASKDVVVPFTVGGTAVSGNEYSGAAAGSVTILAGKTSATITGTIVNNGYSPADKTIVFTLGANPTNAALGATTGHTITITSAVKPSVQFAAASQTVSETVAGTFNVMLSLSAASSVDTTVPFTVGGTATPDTEYSNVSASPIVIPAGQTSVNVTGKVLNNGYSADDKTIVFTTSSPTGADLGTNTMHTLTITSAPMPTVQFLSDSQSATAVSGTFAVTVSLSAISSLPTTVNFTYGATGDTAVEGVDYSDVSASPVVIPAGQTSVTITGKLAASPSATANPTLTFTLGTVTNGTAGGTAATTLTIVEPSLVPTQVDVGGLQFREANGLQPSGSTFMSSGTVQVGFKPAAGQPFVALLTLDGTTTIDTAALTITNTGAVKAIRPSNPVTLLTGGFTAASIAALAGAGQTGLTGATFTVASLTFTPSAISLDQANADVLVQGSLALPYGLAVSVSGTNHVVVSDTGIALSGVTASIPSTGFSLGSVEFTGLSLSAAYDSTANTVTLTGTATATLENKAGNVTLALGVGQGSTPGLVFTAGALTAFDASVTTDFTVRGVTISATDLTFAYSTADAKFSLSGTAGVAIDGLGDLSVTLGHGTDPGLVVTNGDLVSLDATVNSTFTVGELTFTAGDLNFAYTAAGDMFALTGTVTSKVTGLGDLGLTFGHGTAPGLVVANGKLTSLDLTLDSNLTVGGVAFAAKGLEFTYAAATDQFALAGTVGLTVGGIGNLSVTFGNASGPGLVVADGSLTSLNLAVTGDVTIGGVTFATKGLALGYTAATSQYTLAGTAAVTVGGIGNLSVTFGHGTDPGLVITKGSLESLHTTVNSSVTIAGVTFATKGLAFDYTAASGAYALTGSAGVTITGIGNASVTFGYGTNPGLVVTKGDLTSLDMTLDTDVAIGGVTFGTKGLRFQYAGATKAFALSGSADLTVSRLGTLNVTFGYGTNPGLVVTDGALTSLDMTLNTNVRVSSVTFSTKSLRFQYAADSNRFALSGSAAAAVTGIGNLSVTFGQGPLPGLVISNGSLDSLNMTVDSNITVGSVGFATKGLNFTYDSRQATFSLAGTAAVTVGGIGNLSVTFGKGGNPGLVITDGSLTSLDTTVNSDISVSTVQFSTTGLRFTYAAANSQYTLAGSAAVTVGGIGSLSVTFGYQGSAGLVITNGSLDKLDMTVDTNISVKAVTFTTKGLRFTYAATNSQYTLTGTAGVAVTGIGSLSVTFGNGTNPGLVITNGSLDKLDMTVDSNITVKSVTFTTKGLRFTYTAANSQYTLTGTAGVAITGIGNLSVTFGYNGNPGLVITNGSLDSLDLTVNSKIRVNSVTFSTEGLRFTYTAATSQYTLSGSAGVAIVGVGDLTVTFGYNGAPGLVITNGSLDSLDMTIDSKIRVNSVIFSTKGLRFTYTAATSRYTLAGSAGVTVIGVGDLTVTFGYKGEPGLVITNGSLDKLDMTVDSNIRVNSVIFSTKALRFTYTPATSVFTLTGTAGVTVIGMGDVSVTFGYDGAPGLIITDGSLTKLDATINSQFRVNNVIISTDKLRFTYTTATSQFTLSGAAKVTVIGMGQVQVTFGDGGTPGLVITDGSLTSLDVRVDAKFTVNAIVFTADGLRFQYTAADSTFKLTGSAGVGLIGVGGLKITFGTPADPGLVITNGELKSLNMTVGADFSVGLVTLKGKGVNFRYTAATSTFTMSGGLTATITGIGDITLTFGRGTTPGLQIVDGTLTAMALTVTSDVTFAGLTFGKADFGFKYTRSSGKFVIDGTASATYGFETFAVQLGNGTTGGIVVDTTKGTVDSVNGTLSNTLGVAGLTVGNVSLALNYANSVYTLSGTGSVTIKSSLDLPSFFKTFIDLKGVSLTLGSVNLTSSYTAGKNSESYTALSVRLAGLDVGIKVYFNGSVDITGVSNAIVQGLLNAAGKVVDAAGKVVNKAASVVKSVGSAIYNASPCILDNQIAGAMVFYDANGNGVLDAGEPNTVSAADGTYRLALPEGASGLIVAFGGTNVATNLPNTMTLTAPAPATMVSPLSTLVQAVRATSPALSIDEAAATVAAALGIPDTINVLRENVIDLAMTGRADAGRSLTAAVELAGLSNGIAALVGRSGADVDAAFFNSLAAAIGNGNGDPGLANDAAVRDLILDTAGRLNVTLDDALVTGAAAVLAGINRHFEATPVGAGADYMRHIVAAQIVAGTDVNTALAAAATGQRDIASVVAEYTGAAFAAAAAATPVSTLAATVSNTAPWYALAAGDGGGARVQVFDQATGAKKADFFAFESSFRGGATVAVGDVNGDGTPDVVVAAGIGGGPRILVIDGTKLDQISDAGEISPTALLADFFAFESSFRGGASVALARLSGGLGLDIVVGAGVGGGPRVRSFSFAPQAAGGVAQMTGLIGDFFAFSPDARVGVNVAAGDLDGTGRDNVIVGAGAGGGPVVAVYNPDGTLRNQFLAYDAALRGGVSVAAGYLDGSAKAQLVTAAGPGGPGVVNVYADADDIPDRTIDAFEPSFTGGVSIGTVTTAAGTNLVVGAGPGGAPRVRVLSDDGQTIDDYFAYDASFLGGVTVG</sequence>
<evidence type="ECO:0000259" key="4">
    <source>
        <dbReference type="Pfam" id="PF03160"/>
    </source>
</evidence>
<evidence type="ECO:0000259" key="5">
    <source>
        <dbReference type="Pfam" id="PF13004"/>
    </source>
</evidence>
<gene>
    <name evidence="6" type="ORF">PX52LOC_06691</name>
</gene>
<dbReference type="InterPro" id="IPR013517">
    <property type="entry name" value="FG-GAP"/>
</dbReference>